<dbReference type="AlphaFoldDB" id="A0A9N9EAL1"/>
<sequence>AEGSRTPDASSPRLGPGRSITHRQILAPRLLAQDWASWRPGDPGACVRTKFRTIRIDSTHEIFITNLIRSDL</sequence>
<dbReference type="EMBL" id="CAJVPL010006767">
    <property type="protein sequence ID" value="CAG8666202.1"/>
    <property type="molecule type" value="Genomic_DNA"/>
</dbReference>
<feature type="non-terminal residue" evidence="1">
    <location>
        <position position="1"/>
    </location>
</feature>
<name>A0A9N9EAL1_9GLOM</name>
<organism evidence="1 2">
    <name type="scientific">Ambispora gerdemannii</name>
    <dbReference type="NCBI Taxonomy" id="144530"/>
    <lineage>
        <taxon>Eukaryota</taxon>
        <taxon>Fungi</taxon>
        <taxon>Fungi incertae sedis</taxon>
        <taxon>Mucoromycota</taxon>
        <taxon>Glomeromycotina</taxon>
        <taxon>Glomeromycetes</taxon>
        <taxon>Archaeosporales</taxon>
        <taxon>Ambisporaceae</taxon>
        <taxon>Ambispora</taxon>
    </lineage>
</organism>
<proteinExistence type="predicted"/>
<dbReference type="Proteomes" id="UP000789831">
    <property type="component" value="Unassembled WGS sequence"/>
</dbReference>
<accession>A0A9N9EAL1</accession>
<keyword evidence="2" id="KW-1185">Reference proteome</keyword>
<protein>
    <submittedName>
        <fullName evidence="1">2481_t:CDS:1</fullName>
    </submittedName>
</protein>
<evidence type="ECO:0000313" key="1">
    <source>
        <dbReference type="EMBL" id="CAG8666202.1"/>
    </source>
</evidence>
<reference evidence="1" key="1">
    <citation type="submission" date="2021-06" db="EMBL/GenBank/DDBJ databases">
        <authorList>
            <person name="Kallberg Y."/>
            <person name="Tangrot J."/>
            <person name="Rosling A."/>
        </authorList>
    </citation>
    <scope>NUCLEOTIDE SEQUENCE</scope>
    <source>
        <strain evidence="1">MT106</strain>
    </source>
</reference>
<evidence type="ECO:0000313" key="2">
    <source>
        <dbReference type="Proteomes" id="UP000789831"/>
    </source>
</evidence>
<feature type="non-terminal residue" evidence="1">
    <location>
        <position position="72"/>
    </location>
</feature>
<comment type="caution">
    <text evidence="1">The sequence shown here is derived from an EMBL/GenBank/DDBJ whole genome shotgun (WGS) entry which is preliminary data.</text>
</comment>
<gene>
    <name evidence="1" type="ORF">AGERDE_LOCUS12049</name>
</gene>